<evidence type="ECO:0000313" key="2">
    <source>
        <dbReference type="Proteomes" id="UP000886653"/>
    </source>
</evidence>
<keyword evidence="2" id="KW-1185">Reference proteome</keyword>
<evidence type="ECO:0000313" key="1">
    <source>
        <dbReference type="EMBL" id="KAG0150110.1"/>
    </source>
</evidence>
<accession>A0A9P6NV91</accession>
<gene>
    <name evidence="1" type="ORF">CROQUDRAFT_88396</name>
</gene>
<organism evidence="1 2">
    <name type="scientific">Cronartium quercuum f. sp. fusiforme G11</name>
    <dbReference type="NCBI Taxonomy" id="708437"/>
    <lineage>
        <taxon>Eukaryota</taxon>
        <taxon>Fungi</taxon>
        <taxon>Dikarya</taxon>
        <taxon>Basidiomycota</taxon>
        <taxon>Pucciniomycotina</taxon>
        <taxon>Pucciniomycetes</taxon>
        <taxon>Pucciniales</taxon>
        <taxon>Coleosporiaceae</taxon>
        <taxon>Cronartium</taxon>
    </lineage>
</organism>
<protein>
    <submittedName>
        <fullName evidence="1">Uncharacterized protein</fullName>
    </submittedName>
</protein>
<proteinExistence type="predicted"/>
<dbReference type="AlphaFoldDB" id="A0A9P6NV91"/>
<comment type="caution">
    <text evidence="1">The sequence shown here is derived from an EMBL/GenBank/DDBJ whole genome shotgun (WGS) entry which is preliminary data.</text>
</comment>
<reference evidence="1" key="1">
    <citation type="submission" date="2013-11" db="EMBL/GenBank/DDBJ databases">
        <title>Genome sequence of the fusiform rust pathogen reveals effectors for host alternation and coevolution with pine.</title>
        <authorList>
            <consortium name="DOE Joint Genome Institute"/>
            <person name="Smith K."/>
            <person name="Pendleton A."/>
            <person name="Kubisiak T."/>
            <person name="Anderson C."/>
            <person name="Salamov A."/>
            <person name="Aerts A."/>
            <person name="Riley R."/>
            <person name="Clum A."/>
            <person name="Lindquist E."/>
            <person name="Ence D."/>
            <person name="Campbell M."/>
            <person name="Kronenberg Z."/>
            <person name="Feau N."/>
            <person name="Dhillon B."/>
            <person name="Hamelin R."/>
            <person name="Burleigh J."/>
            <person name="Smith J."/>
            <person name="Yandell M."/>
            <person name="Nelson C."/>
            <person name="Grigoriev I."/>
            <person name="Davis J."/>
        </authorList>
    </citation>
    <scope>NUCLEOTIDE SEQUENCE</scope>
    <source>
        <strain evidence="1">G11</strain>
    </source>
</reference>
<dbReference type="Proteomes" id="UP000886653">
    <property type="component" value="Unassembled WGS sequence"/>
</dbReference>
<dbReference type="EMBL" id="MU167222">
    <property type="protein sequence ID" value="KAG0150110.1"/>
    <property type="molecule type" value="Genomic_DNA"/>
</dbReference>
<sequence>MTTRFTEEAVRPAAPNPPAIVEEELRAIEGRFLAPTQPSPTTNPLTPCAMIPKTPRMQRVQDILGEANMCKDFVSRSPSLARSRFSRSLNPGVD</sequence>
<name>A0A9P6NV91_9BASI</name>